<evidence type="ECO:0000313" key="2">
    <source>
        <dbReference type="Proteomes" id="UP000001194"/>
    </source>
</evidence>
<protein>
    <submittedName>
        <fullName evidence="1">Predicted protein</fullName>
    </submittedName>
</protein>
<organism evidence="2">
    <name type="scientific">Laccaria bicolor (strain S238N-H82 / ATCC MYA-4686)</name>
    <name type="common">Bicoloured deceiver</name>
    <name type="synonym">Laccaria laccata var. bicolor</name>
    <dbReference type="NCBI Taxonomy" id="486041"/>
    <lineage>
        <taxon>Eukaryota</taxon>
        <taxon>Fungi</taxon>
        <taxon>Dikarya</taxon>
        <taxon>Basidiomycota</taxon>
        <taxon>Agaricomycotina</taxon>
        <taxon>Agaricomycetes</taxon>
        <taxon>Agaricomycetidae</taxon>
        <taxon>Agaricales</taxon>
        <taxon>Agaricineae</taxon>
        <taxon>Hydnangiaceae</taxon>
        <taxon>Laccaria</taxon>
    </lineage>
</organism>
<name>B0DQU9_LACBS</name>
<dbReference type="GeneID" id="6081865"/>
<reference evidence="1 2" key="1">
    <citation type="journal article" date="2008" name="Nature">
        <title>The genome of Laccaria bicolor provides insights into mycorrhizal symbiosis.</title>
        <authorList>
            <person name="Martin F."/>
            <person name="Aerts A."/>
            <person name="Ahren D."/>
            <person name="Brun A."/>
            <person name="Danchin E.G.J."/>
            <person name="Duchaussoy F."/>
            <person name="Gibon J."/>
            <person name="Kohler A."/>
            <person name="Lindquist E."/>
            <person name="Pereda V."/>
            <person name="Salamov A."/>
            <person name="Shapiro H.J."/>
            <person name="Wuyts J."/>
            <person name="Blaudez D."/>
            <person name="Buee M."/>
            <person name="Brokstein P."/>
            <person name="Canbaeck B."/>
            <person name="Cohen D."/>
            <person name="Courty P.E."/>
            <person name="Coutinho P.M."/>
            <person name="Delaruelle C."/>
            <person name="Detter J.C."/>
            <person name="Deveau A."/>
            <person name="DiFazio S."/>
            <person name="Duplessis S."/>
            <person name="Fraissinet-Tachet L."/>
            <person name="Lucic E."/>
            <person name="Frey-Klett P."/>
            <person name="Fourrey C."/>
            <person name="Feussner I."/>
            <person name="Gay G."/>
            <person name="Grimwood J."/>
            <person name="Hoegger P.J."/>
            <person name="Jain P."/>
            <person name="Kilaru S."/>
            <person name="Labbe J."/>
            <person name="Lin Y.C."/>
            <person name="Legue V."/>
            <person name="Le Tacon F."/>
            <person name="Marmeisse R."/>
            <person name="Melayah D."/>
            <person name="Montanini B."/>
            <person name="Muratet M."/>
            <person name="Nehls U."/>
            <person name="Niculita-Hirzel H."/>
            <person name="Oudot-Le Secq M.P."/>
            <person name="Peter M."/>
            <person name="Quesneville H."/>
            <person name="Rajashekar B."/>
            <person name="Reich M."/>
            <person name="Rouhier N."/>
            <person name="Schmutz J."/>
            <person name="Yin T."/>
            <person name="Chalot M."/>
            <person name="Henrissat B."/>
            <person name="Kuees U."/>
            <person name="Lucas S."/>
            <person name="Van de Peer Y."/>
            <person name="Podila G.K."/>
            <person name="Polle A."/>
            <person name="Pukkila P.J."/>
            <person name="Richardson P.M."/>
            <person name="Rouze P."/>
            <person name="Sanders I.R."/>
            <person name="Stajich J.E."/>
            <person name="Tunlid A."/>
            <person name="Tuskan G."/>
            <person name="Grigoriev I.V."/>
        </authorList>
    </citation>
    <scope>NUCLEOTIDE SEQUENCE [LARGE SCALE GENOMIC DNA]</scope>
    <source>
        <strain evidence="2">S238N-H82 / ATCC MYA-4686</strain>
    </source>
</reference>
<dbReference type="AlphaFoldDB" id="B0DQU9"/>
<accession>B0DQU9</accession>
<sequence>KLTREGRLSVKPSSDASNLHFVEVDRARSTKLSDEPMVDILDGVGMPQNWLGDRMAYLGSFPFPSGITFTNPGHKAPSAEMTLISSDIPPRHPTRREFKQQQSHAWPSLKRCRGLDAGEAQIDLNIIHMDSFTTISNTSNIPTNSDDGGSGNNAYCVIA</sequence>
<proteinExistence type="predicted"/>
<feature type="non-terminal residue" evidence="1">
    <location>
        <position position="1"/>
    </location>
</feature>
<keyword evidence="2" id="KW-1185">Reference proteome</keyword>
<dbReference type="KEGG" id="lbc:LACBIDRAFT_331877"/>
<dbReference type="HOGENOM" id="CLU_1664895_0_0_1"/>
<gene>
    <name evidence="1" type="ORF">LACBIDRAFT_331877</name>
</gene>
<evidence type="ECO:0000313" key="1">
    <source>
        <dbReference type="EMBL" id="EDR03181.1"/>
    </source>
</evidence>
<dbReference type="EMBL" id="DS547126">
    <property type="protein sequence ID" value="EDR03181.1"/>
    <property type="molecule type" value="Genomic_DNA"/>
</dbReference>
<dbReference type="Proteomes" id="UP000001194">
    <property type="component" value="Unassembled WGS sequence"/>
</dbReference>
<dbReference type="RefSeq" id="XP_001886322.1">
    <property type="nucleotide sequence ID" value="XM_001886287.1"/>
</dbReference>
<dbReference type="InParanoid" id="B0DQU9"/>